<dbReference type="Proteomes" id="UP001241169">
    <property type="component" value="Unassembled WGS sequence"/>
</dbReference>
<gene>
    <name evidence="2" type="ORF">CPAR01_05580</name>
</gene>
<comment type="caution">
    <text evidence="2">The sequence shown here is derived from an EMBL/GenBank/DDBJ whole genome shotgun (WGS) entry which is preliminary data.</text>
</comment>
<accession>A0ABQ9SRN1</accession>
<keyword evidence="1" id="KW-0732">Signal</keyword>
<dbReference type="EMBL" id="MOPA01000004">
    <property type="protein sequence ID" value="KAK1542193.1"/>
    <property type="molecule type" value="Genomic_DNA"/>
</dbReference>
<evidence type="ECO:0000313" key="2">
    <source>
        <dbReference type="EMBL" id="KAK1542193.1"/>
    </source>
</evidence>
<proteinExistence type="predicted"/>
<dbReference type="RefSeq" id="XP_060351323.1">
    <property type="nucleotide sequence ID" value="XM_060489857.1"/>
</dbReference>
<evidence type="ECO:0000313" key="3">
    <source>
        <dbReference type="Proteomes" id="UP001241169"/>
    </source>
</evidence>
<name>A0ABQ9SRN1_9PEZI</name>
<evidence type="ECO:0000256" key="1">
    <source>
        <dbReference type="SAM" id="SignalP"/>
    </source>
</evidence>
<dbReference type="GeneID" id="85373756"/>
<sequence length="85" mass="9064">MKFGKPISSISGLGLRIKTLFGLLGLGNVQDCPQPPKHTGRVQVHEPVGSIASSTSHDAKHAVLKLNSPGLITTVKAHVFEDHFI</sequence>
<organism evidence="2 3">
    <name type="scientific">Colletotrichum paranaense</name>
    <dbReference type="NCBI Taxonomy" id="1914294"/>
    <lineage>
        <taxon>Eukaryota</taxon>
        <taxon>Fungi</taxon>
        <taxon>Dikarya</taxon>
        <taxon>Ascomycota</taxon>
        <taxon>Pezizomycotina</taxon>
        <taxon>Sordariomycetes</taxon>
        <taxon>Hypocreomycetidae</taxon>
        <taxon>Glomerellales</taxon>
        <taxon>Glomerellaceae</taxon>
        <taxon>Colletotrichum</taxon>
        <taxon>Colletotrichum acutatum species complex</taxon>
    </lineage>
</organism>
<protein>
    <submittedName>
        <fullName evidence="2">Uncharacterized protein</fullName>
    </submittedName>
</protein>
<keyword evidence="3" id="KW-1185">Reference proteome</keyword>
<reference evidence="2 3" key="1">
    <citation type="submission" date="2016-10" db="EMBL/GenBank/DDBJ databases">
        <title>The genome sequence of Colletotrichum fioriniae PJ7.</title>
        <authorList>
            <person name="Baroncelli R."/>
        </authorList>
    </citation>
    <scope>NUCLEOTIDE SEQUENCE [LARGE SCALE GENOMIC DNA]</scope>
    <source>
        <strain evidence="2 3">IMI 384185</strain>
    </source>
</reference>
<feature type="signal peptide" evidence="1">
    <location>
        <begin position="1"/>
        <end position="22"/>
    </location>
</feature>
<feature type="chain" id="PRO_5045949691" evidence="1">
    <location>
        <begin position="23"/>
        <end position="85"/>
    </location>
</feature>